<feature type="transmembrane region" description="Helical" evidence="6">
    <location>
        <begin position="6"/>
        <end position="27"/>
    </location>
</feature>
<dbReference type="InterPro" id="IPR005467">
    <property type="entry name" value="His_kinase_dom"/>
</dbReference>
<dbReference type="PROSITE" id="PS50112">
    <property type="entry name" value="PAS"/>
    <property type="match status" value="1"/>
</dbReference>
<dbReference type="InterPro" id="IPR003594">
    <property type="entry name" value="HATPase_dom"/>
</dbReference>
<dbReference type="InterPro" id="IPR052162">
    <property type="entry name" value="Sensor_kinase/Photoreceptor"/>
</dbReference>
<dbReference type="AlphaFoldDB" id="A0AAX2A9C6"/>
<comment type="catalytic activity">
    <reaction evidence="1">
        <text>ATP + protein L-histidine = ADP + protein N-phospho-L-histidine.</text>
        <dbReference type="EC" id="2.7.13.3"/>
    </reaction>
</comment>
<dbReference type="PROSITE" id="PS50113">
    <property type="entry name" value="PAC"/>
    <property type="match status" value="1"/>
</dbReference>
<evidence type="ECO:0000256" key="1">
    <source>
        <dbReference type="ARBA" id="ARBA00000085"/>
    </source>
</evidence>
<feature type="domain" description="PAS" evidence="8">
    <location>
        <begin position="355"/>
        <end position="406"/>
    </location>
</feature>
<evidence type="ECO:0000259" key="8">
    <source>
        <dbReference type="PROSITE" id="PS50112"/>
    </source>
</evidence>
<dbReference type="SUPFAM" id="SSF55785">
    <property type="entry name" value="PYP-like sensor domain (PAS domain)"/>
    <property type="match status" value="1"/>
</dbReference>
<keyword evidence="5 10" id="KW-0418">Kinase</keyword>
<dbReference type="InterPro" id="IPR000014">
    <property type="entry name" value="PAS"/>
</dbReference>
<evidence type="ECO:0000259" key="7">
    <source>
        <dbReference type="PROSITE" id="PS50109"/>
    </source>
</evidence>
<evidence type="ECO:0000313" key="12">
    <source>
        <dbReference type="Proteomes" id="UP000253850"/>
    </source>
</evidence>
<feature type="domain" description="PAC" evidence="9">
    <location>
        <begin position="409"/>
        <end position="461"/>
    </location>
</feature>
<evidence type="ECO:0000313" key="10">
    <source>
        <dbReference type="EMBL" id="AXH11536.1"/>
    </source>
</evidence>
<dbReference type="SMART" id="SM00086">
    <property type="entry name" value="PAC"/>
    <property type="match status" value="1"/>
</dbReference>
<name>A0AAX2A9C6_9BACT</name>
<feature type="transmembrane region" description="Helical" evidence="6">
    <location>
        <begin position="305"/>
        <end position="328"/>
    </location>
</feature>
<dbReference type="Pfam" id="PF13426">
    <property type="entry name" value="PAS_9"/>
    <property type="match status" value="1"/>
</dbReference>
<evidence type="ECO:0000313" key="11">
    <source>
        <dbReference type="EMBL" id="RXK09281.1"/>
    </source>
</evidence>
<dbReference type="InterPro" id="IPR035965">
    <property type="entry name" value="PAS-like_dom_sf"/>
</dbReference>
<dbReference type="PANTHER" id="PTHR43304:SF1">
    <property type="entry name" value="PAC DOMAIN-CONTAINING PROTEIN"/>
    <property type="match status" value="1"/>
</dbReference>
<dbReference type="EC" id="2.7.13.3" evidence="2"/>
<dbReference type="RefSeq" id="WP_114838409.1">
    <property type="nucleotide sequence ID" value="NZ_CP031217.1"/>
</dbReference>
<dbReference type="PANTHER" id="PTHR43304">
    <property type="entry name" value="PHYTOCHROME-LIKE PROTEIN CPH1"/>
    <property type="match status" value="1"/>
</dbReference>
<keyword evidence="6" id="KW-1133">Transmembrane helix</keyword>
<dbReference type="PROSITE" id="PS50109">
    <property type="entry name" value="HIS_KIN"/>
    <property type="match status" value="1"/>
</dbReference>
<keyword evidence="6" id="KW-0812">Transmembrane</keyword>
<evidence type="ECO:0000256" key="2">
    <source>
        <dbReference type="ARBA" id="ARBA00012438"/>
    </source>
</evidence>
<dbReference type="KEGG" id="hbv:ABIV_0515"/>
<dbReference type="SUPFAM" id="SSF55874">
    <property type="entry name" value="ATPase domain of HSP90 chaperone/DNA topoisomerase II/histidine kinase"/>
    <property type="match status" value="1"/>
</dbReference>
<evidence type="ECO:0000256" key="3">
    <source>
        <dbReference type="ARBA" id="ARBA00022553"/>
    </source>
</evidence>
<keyword evidence="4" id="KW-0808">Transferase</keyword>
<evidence type="ECO:0000313" key="13">
    <source>
        <dbReference type="Proteomes" id="UP000289193"/>
    </source>
</evidence>
<proteinExistence type="predicted"/>
<gene>
    <name evidence="10" type="ORF">ABIV_0515</name>
    <name evidence="11" type="ORF">CRV05_10140</name>
</gene>
<evidence type="ECO:0000256" key="6">
    <source>
        <dbReference type="SAM" id="Phobius"/>
    </source>
</evidence>
<dbReference type="Proteomes" id="UP000253850">
    <property type="component" value="Chromosome"/>
</dbReference>
<evidence type="ECO:0000256" key="5">
    <source>
        <dbReference type="ARBA" id="ARBA00022777"/>
    </source>
</evidence>
<organism evidence="11 13">
    <name type="scientific">Halarcobacter bivalviorum</name>
    <dbReference type="NCBI Taxonomy" id="663364"/>
    <lineage>
        <taxon>Bacteria</taxon>
        <taxon>Pseudomonadati</taxon>
        <taxon>Campylobacterota</taxon>
        <taxon>Epsilonproteobacteria</taxon>
        <taxon>Campylobacterales</taxon>
        <taxon>Arcobacteraceae</taxon>
        <taxon>Halarcobacter</taxon>
    </lineage>
</organism>
<protein>
    <recommendedName>
        <fullName evidence="2">histidine kinase</fullName>
        <ecNumber evidence="2">2.7.13.3</ecNumber>
    </recommendedName>
</protein>
<dbReference type="EMBL" id="CP031217">
    <property type="protein sequence ID" value="AXH11536.1"/>
    <property type="molecule type" value="Genomic_DNA"/>
</dbReference>
<dbReference type="Gene3D" id="3.30.450.20">
    <property type="entry name" value="PAS domain"/>
    <property type="match status" value="1"/>
</dbReference>
<evidence type="ECO:0000256" key="4">
    <source>
        <dbReference type="ARBA" id="ARBA00022679"/>
    </source>
</evidence>
<dbReference type="CDD" id="cd00130">
    <property type="entry name" value="PAS"/>
    <property type="match status" value="1"/>
</dbReference>
<dbReference type="NCBIfam" id="TIGR00229">
    <property type="entry name" value="sensory_box"/>
    <property type="match status" value="1"/>
</dbReference>
<dbReference type="Gene3D" id="3.30.565.10">
    <property type="entry name" value="Histidine kinase-like ATPase, C-terminal domain"/>
    <property type="match status" value="1"/>
</dbReference>
<accession>A0AAX2A9C6</accession>
<dbReference type="SMART" id="SM00091">
    <property type="entry name" value="PAS"/>
    <property type="match status" value="1"/>
</dbReference>
<evidence type="ECO:0000259" key="9">
    <source>
        <dbReference type="PROSITE" id="PS50113"/>
    </source>
</evidence>
<dbReference type="Pfam" id="PF02518">
    <property type="entry name" value="HATPase_c"/>
    <property type="match status" value="1"/>
</dbReference>
<dbReference type="InterPro" id="IPR036890">
    <property type="entry name" value="HATPase_C_sf"/>
</dbReference>
<dbReference type="Proteomes" id="UP000289193">
    <property type="component" value="Unassembled WGS sequence"/>
</dbReference>
<dbReference type="GO" id="GO:0004673">
    <property type="term" value="F:protein histidine kinase activity"/>
    <property type="evidence" value="ECO:0007669"/>
    <property type="project" value="UniProtKB-EC"/>
</dbReference>
<keyword evidence="6" id="KW-0472">Membrane</keyword>
<reference evidence="11 13" key="1">
    <citation type="submission" date="2017-10" db="EMBL/GenBank/DDBJ databases">
        <title>Genomics of the genus Arcobacter.</title>
        <authorList>
            <person name="Perez-Cataluna A."/>
            <person name="Figueras M.J."/>
        </authorList>
    </citation>
    <scope>NUCLEOTIDE SEQUENCE [LARGE SCALE GENOMIC DNA]</scope>
    <source>
        <strain evidence="11 13">CECT 7835</strain>
    </source>
</reference>
<sequence>MNNNKLVFRYSFLFLILSTISLVVLLFSKANLIEKQKEDVQVKNKNIINLYKKKSLDVSELFFFTYVHNNKNLENIIKSSYSKEEKFASLDKLYEKKLTFFKKHHLKEINFYALDGTPLYKSSFEKYNKNLSNEYKKEIQEVSKEFNSKVILSVNDTNASIQYLRTIFDKNLNPLAIFEVSMDLPKLVHETFIEKNFQIDFIFDRLTLKKRVNKEFIKNYSPHYINPNFMYQNSFYTNRFITKKIPSEALKQIREKMKNMHSFVVDYRLDDKYYITSFIPVSDYSYLMLNVKCDEYENIVKRYDLYIYVLIATIFIITLLLFIINLFYNRFRITKSKLDSISKSIDKYVIVAETDLRGTITYVSEAFCNVSGYKKDELIGKSINVVRHPDISKRFYENMWSKLSNDEVWEGEIKNIDKNGNSYWVRGNILPIYDLKNEKVGYRSIRVNISDEKQLLKVNSLLKRDLFLKLNEIKTRDRMNIDQSKIVLMGQILDAFSNEWKKPISNLSSKILAFENSVAEDSYNKNYLNTLAKELGIELKILSMHLNEFKTLFSHNSSEDKYNVYNAIKTAIASVSQKDVTISLLGDETLETFGVSYDLRKIILGIIYNSIEEFRKKKIPHGKITITINKTNDNLLIKCKDNAGGIPQEFLSKIFETGFSTKENLSSRGLPLHIAKLIVRKLDGDIWAKNEDNGCCFYIKLITKDRRENRREQ</sequence>
<dbReference type="InterPro" id="IPR000700">
    <property type="entry name" value="PAS-assoc_C"/>
</dbReference>
<reference evidence="10 12" key="2">
    <citation type="submission" date="2018-07" db="EMBL/GenBank/DDBJ databases">
        <title>Complete genome of the Arcobacter bivalviorum type strain LMG 26154.</title>
        <authorList>
            <person name="Miller W.G."/>
            <person name="Yee E."/>
            <person name="Bono J.L."/>
        </authorList>
    </citation>
    <scope>NUCLEOTIDE SEQUENCE [LARGE SCALE GENOMIC DNA]</scope>
    <source>
        <strain evidence="10 12">LMG 26154</strain>
    </source>
</reference>
<dbReference type="CDD" id="cd00075">
    <property type="entry name" value="HATPase"/>
    <property type="match status" value="1"/>
</dbReference>
<dbReference type="SMART" id="SM00387">
    <property type="entry name" value="HATPase_c"/>
    <property type="match status" value="1"/>
</dbReference>
<keyword evidence="3" id="KW-0597">Phosphoprotein</keyword>
<dbReference type="EMBL" id="PDKM01000006">
    <property type="protein sequence ID" value="RXK09281.1"/>
    <property type="molecule type" value="Genomic_DNA"/>
</dbReference>
<feature type="domain" description="Histidine kinase" evidence="7">
    <location>
        <begin position="495"/>
        <end position="705"/>
    </location>
</feature>
<keyword evidence="13" id="KW-1185">Reference proteome</keyword>
<dbReference type="InterPro" id="IPR001610">
    <property type="entry name" value="PAC"/>
</dbReference>